<keyword evidence="2" id="KW-1185">Reference proteome</keyword>
<dbReference type="Proteomes" id="UP000245626">
    <property type="component" value="Unassembled WGS sequence"/>
</dbReference>
<proteinExistence type="predicted"/>
<reference evidence="1 2" key="1">
    <citation type="journal article" date="2018" name="Mol. Biol. Evol.">
        <title>Broad Genomic Sampling Reveals a Smut Pathogenic Ancestry of the Fungal Clade Ustilaginomycotina.</title>
        <authorList>
            <person name="Kijpornyongpan T."/>
            <person name="Mondo S.J."/>
            <person name="Barry K."/>
            <person name="Sandor L."/>
            <person name="Lee J."/>
            <person name="Lipzen A."/>
            <person name="Pangilinan J."/>
            <person name="LaButti K."/>
            <person name="Hainaut M."/>
            <person name="Henrissat B."/>
            <person name="Grigoriev I.V."/>
            <person name="Spatafora J.W."/>
            <person name="Aime M.C."/>
        </authorList>
    </citation>
    <scope>NUCLEOTIDE SEQUENCE [LARGE SCALE GENOMIC DNA]</scope>
    <source>
        <strain evidence="1 2">SA 807</strain>
    </source>
</reference>
<evidence type="ECO:0000313" key="2">
    <source>
        <dbReference type="Proteomes" id="UP000245626"/>
    </source>
</evidence>
<evidence type="ECO:0000313" key="1">
    <source>
        <dbReference type="EMBL" id="PWN46487.1"/>
    </source>
</evidence>
<organism evidence="1 2">
    <name type="scientific">Violaceomyces palustris</name>
    <dbReference type="NCBI Taxonomy" id="1673888"/>
    <lineage>
        <taxon>Eukaryota</taxon>
        <taxon>Fungi</taxon>
        <taxon>Dikarya</taxon>
        <taxon>Basidiomycota</taxon>
        <taxon>Ustilaginomycotina</taxon>
        <taxon>Ustilaginomycetes</taxon>
        <taxon>Violaceomycetales</taxon>
        <taxon>Violaceomycetaceae</taxon>
        <taxon>Violaceomyces</taxon>
    </lineage>
</organism>
<name>A0ACD0NKZ5_9BASI</name>
<sequence length="205" mass="22946">MNQADPQKKEKKTKKSRKRATVRVRMIESFSFCFFKKNLFLSPSSHPSRMHPRIRSLPLPCFPYQPSPKGDSTTILFSYWGTPYFSFIIELTWTLSVSGIDLPIQTQGNCGLVSRDRSVEVERPTDPTRWQVVHVCGEGSLKNSRLSDRKVAQGVSVLIEGGSVSKGRRGRRSFRSKLSSGLERGRVDVGVGVLCSPREKGEGKG</sequence>
<accession>A0ACD0NKZ5</accession>
<gene>
    <name evidence="1" type="ORF">IE53DRAFT_34194</name>
</gene>
<protein>
    <submittedName>
        <fullName evidence="1">Uncharacterized protein</fullName>
    </submittedName>
</protein>
<dbReference type="EMBL" id="KZ820994">
    <property type="protein sequence ID" value="PWN46487.1"/>
    <property type="molecule type" value="Genomic_DNA"/>
</dbReference>